<dbReference type="SUPFAM" id="SSF101478">
    <property type="entry name" value="ADP-ribosylglycohydrolase"/>
    <property type="match status" value="1"/>
</dbReference>
<dbReference type="Proteomes" id="UP001157161">
    <property type="component" value="Unassembled WGS sequence"/>
</dbReference>
<keyword evidence="2" id="KW-0378">Hydrolase</keyword>
<reference evidence="5" key="2">
    <citation type="submission" date="2023-02" db="EMBL/GenBank/DDBJ databases">
        <authorList>
            <person name="Sun Q."/>
            <person name="Mori K."/>
        </authorList>
    </citation>
    <scope>NUCLEOTIDE SEQUENCE</scope>
    <source>
        <strain evidence="5">NBRC 112290</strain>
    </source>
</reference>
<dbReference type="PROSITE" id="PS50056">
    <property type="entry name" value="TYR_PHOSPHATASE_2"/>
    <property type="match status" value="1"/>
</dbReference>
<keyword evidence="6" id="KW-1185">Reference proteome</keyword>
<reference evidence="5" key="1">
    <citation type="journal article" date="2014" name="Int. J. Syst. Evol. Microbiol.">
        <title>Complete genome sequence of Corynebacterium casei LMG S-19264T (=DSM 44701T), isolated from a smear-ripened cheese.</title>
        <authorList>
            <consortium name="US DOE Joint Genome Institute (JGI-PGF)"/>
            <person name="Walter F."/>
            <person name="Albersmeier A."/>
            <person name="Kalinowski J."/>
            <person name="Ruckert C."/>
        </authorList>
    </citation>
    <scope>NUCLEOTIDE SEQUENCE</scope>
    <source>
        <strain evidence="5">NBRC 112290</strain>
    </source>
</reference>
<comment type="similarity">
    <text evidence="1">Belongs to the ADP-ribosylglycohydrolase family.</text>
</comment>
<feature type="binding site" evidence="3">
    <location>
        <position position="57"/>
    </location>
    <ligand>
        <name>Mg(2+)</name>
        <dbReference type="ChEBI" id="CHEBI:18420"/>
        <label>1</label>
    </ligand>
</feature>
<dbReference type="CDD" id="cd14498">
    <property type="entry name" value="DSP"/>
    <property type="match status" value="1"/>
</dbReference>
<feature type="binding site" evidence="3">
    <location>
        <position position="272"/>
    </location>
    <ligand>
        <name>Mg(2+)</name>
        <dbReference type="ChEBI" id="CHEBI:18420"/>
        <label>1</label>
    </ligand>
</feature>
<dbReference type="PANTHER" id="PTHR16222:SF24">
    <property type="entry name" value="ADP-RIBOSYLHYDROLASE ARH3"/>
    <property type="match status" value="1"/>
</dbReference>
<dbReference type="Pfam" id="PF03747">
    <property type="entry name" value="ADP_ribosyl_GH"/>
    <property type="match status" value="1"/>
</dbReference>
<feature type="binding site" evidence="3">
    <location>
        <position position="58"/>
    </location>
    <ligand>
        <name>Mg(2+)</name>
        <dbReference type="ChEBI" id="CHEBI:18420"/>
        <label>1</label>
    </ligand>
</feature>
<dbReference type="AlphaFoldDB" id="A0AA37XHT2"/>
<evidence type="ECO:0000313" key="6">
    <source>
        <dbReference type="Proteomes" id="UP001157161"/>
    </source>
</evidence>
<dbReference type="Gene3D" id="1.10.4080.10">
    <property type="entry name" value="ADP-ribosylation/Crystallin J1"/>
    <property type="match status" value="1"/>
</dbReference>
<feature type="binding site" evidence="3">
    <location>
        <position position="271"/>
    </location>
    <ligand>
        <name>Mg(2+)</name>
        <dbReference type="ChEBI" id="CHEBI:18420"/>
        <label>1</label>
    </ligand>
</feature>
<evidence type="ECO:0000256" key="3">
    <source>
        <dbReference type="PIRSR" id="PIRSR605502-1"/>
    </source>
</evidence>
<dbReference type="InterPro" id="IPR005502">
    <property type="entry name" value="Ribosyl_crysJ1"/>
</dbReference>
<comment type="cofactor">
    <cofactor evidence="3">
        <name>Mg(2+)</name>
        <dbReference type="ChEBI" id="CHEBI:18420"/>
    </cofactor>
    <text evidence="3">Binds 2 magnesium ions per subunit.</text>
</comment>
<proteinExistence type="inferred from homology"/>
<sequence length="488" mass="51325">MPHHLTHAQTDRACGVLIASAAGDALGAGYEFAAVRPDLVPDMIGGGLGDFAPGEWTDDTAQAVAVAQAAATGGDLRDPAMLDAIAAGFARWYAGRPPDVGNQTRAVLSRAGHAPSAARMTEAARDVHERAGRSAGNGSLMRTGPVALAHLDDPAALVEAAMTISALTHHQDHAQEACALWSLMVRHAVLTGAMPAFDDVAPWMPNRDVWRDRLREAQERPPSAFTTNGWAVGALQAAWSAITHTPVDEADPSRHLTNALTTAIRIGHDTDTVAAIAGSLLGARWGMTAVPARWRRILHGWPGIDARELERLAVLAVTGGRGVKYGWPAVDHIDYRALQHGRPALARHPFDDGVWLAGATALDALPSGVDAVVSLCLTGRTQVPDGVEHVTFRLQDEAAPESNPHLDAVLRDAAATVAALRREGRTVLVHCVAAHSRTPTVAIAYAMLLGVPLERATEAVCAALPAASPNPGFRRALARLEAGRSADA</sequence>
<name>A0AA37XHT2_9MICO</name>
<accession>A0AA37XHT2</accession>
<dbReference type="InterPro" id="IPR050792">
    <property type="entry name" value="ADP-ribosylglycohydrolase"/>
</dbReference>
<dbReference type="InterPro" id="IPR029021">
    <property type="entry name" value="Prot-tyrosine_phosphatase-like"/>
</dbReference>
<dbReference type="RefSeq" id="WP_284251861.1">
    <property type="nucleotide sequence ID" value="NZ_BSUM01000001.1"/>
</dbReference>
<feature type="domain" description="Tyrosine specific protein phosphatases" evidence="4">
    <location>
        <begin position="407"/>
        <end position="460"/>
    </location>
</feature>
<evidence type="ECO:0000256" key="1">
    <source>
        <dbReference type="ARBA" id="ARBA00010702"/>
    </source>
</evidence>
<feature type="binding site" evidence="3">
    <location>
        <position position="59"/>
    </location>
    <ligand>
        <name>Mg(2+)</name>
        <dbReference type="ChEBI" id="CHEBI:18420"/>
        <label>1</label>
    </ligand>
</feature>
<protein>
    <submittedName>
        <fullName evidence="5">Ribosylglycohydrolase</fullName>
    </submittedName>
</protein>
<dbReference type="Pfam" id="PF00782">
    <property type="entry name" value="DSPc"/>
    <property type="match status" value="1"/>
</dbReference>
<dbReference type="Gene3D" id="3.90.190.10">
    <property type="entry name" value="Protein tyrosine phosphatase superfamily"/>
    <property type="match status" value="1"/>
</dbReference>
<gene>
    <name evidence="5" type="ORF">GCM10025875_31790</name>
</gene>
<organism evidence="5 6">
    <name type="scientific">Litorihabitans aurantiacus</name>
    <dbReference type="NCBI Taxonomy" id="1930061"/>
    <lineage>
        <taxon>Bacteria</taxon>
        <taxon>Bacillati</taxon>
        <taxon>Actinomycetota</taxon>
        <taxon>Actinomycetes</taxon>
        <taxon>Micrococcales</taxon>
        <taxon>Beutenbergiaceae</taxon>
        <taxon>Litorihabitans</taxon>
    </lineage>
</organism>
<keyword evidence="3" id="KW-0479">Metal-binding</keyword>
<feature type="binding site" evidence="3">
    <location>
        <position position="269"/>
    </location>
    <ligand>
        <name>Mg(2+)</name>
        <dbReference type="ChEBI" id="CHEBI:18420"/>
        <label>1</label>
    </ligand>
</feature>
<evidence type="ECO:0000259" key="4">
    <source>
        <dbReference type="PROSITE" id="PS50056"/>
    </source>
</evidence>
<dbReference type="InterPro" id="IPR000340">
    <property type="entry name" value="Dual-sp_phosphatase_cat-dom"/>
</dbReference>
<comment type="caution">
    <text evidence="5">The sequence shown here is derived from an EMBL/GenBank/DDBJ whole genome shotgun (WGS) entry which is preliminary data.</text>
</comment>
<dbReference type="GO" id="GO:0016787">
    <property type="term" value="F:hydrolase activity"/>
    <property type="evidence" value="ECO:0007669"/>
    <property type="project" value="UniProtKB-KW"/>
</dbReference>
<dbReference type="PANTHER" id="PTHR16222">
    <property type="entry name" value="ADP-RIBOSYLGLYCOHYDROLASE"/>
    <property type="match status" value="1"/>
</dbReference>
<evidence type="ECO:0000313" key="5">
    <source>
        <dbReference type="EMBL" id="GMA33187.1"/>
    </source>
</evidence>
<evidence type="ECO:0000256" key="2">
    <source>
        <dbReference type="ARBA" id="ARBA00022801"/>
    </source>
</evidence>
<dbReference type="EMBL" id="BSUM01000001">
    <property type="protein sequence ID" value="GMA33187.1"/>
    <property type="molecule type" value="Genomic_DNA"/>
</dbReference>
<dbReference type="GO" id="GO:0046872">
    <property type="term" value="F:metal ion binding"/>
    <property type="evidence" value="ECO:0007669"/>
    <property type="project" value="UniProtKB-KW"/>
</dbReference>
<dbReference type="SUPFAM" id="SSF52799">
    <property type="entry name" value="(Phosphotyrosine protein) phosphatases II"/>
    <property type="match status" value="1"/>
</dbReference>
<dbReference type="InterPro" id="IPR000387">
    <property type="entry name" value="Tyr_Pase_dom"/>
</dbReference>
<keyword evidence="3" id="KW-0460">Magnesium</keyword>
<dbReference type="InterPro" id="IPR036705">
    <property type="entry name" value="Ribosyl_crysJ1_sf"/>
</dbReference>